<reference evidence="2 3" key="1">
    <citation type="journal article" date="2013" name="Nat. Commun.">
        <title>The evolution and pathogenic mechanisms of the rice sheath blight pathogen.</title>
        <authorList>
            <person name="Zheng A."/>
            <person name="Lin R."/>
            <person name="Xu L."/>
            <person name="Qin P."/>
            <person name="Tang C."/>
            <person name="Ai P."/>
            <person name="Zhang D."/>
            <person name="Liu Y."/>
            <person name="Sun Z."/>
            <person name="Feng H."/>
            <person name="Wang Y."/>
            <person name="Chen Y."/>
            <person name="Liang X."/>
            <person name="Fu R."/>
            <person name="Li Q."/>
            <person name="Zhang J."/>
            <person name="Yu X."/>
            <person name="Xie Z."/>
            <person name="Ding L."/>
            <person name="Guan P."/>
            <person name="Tang J."/>
            <person name="Liang Y."/>
            <person name="Wang S."/>
            <person name="Deng Q."/>
            <person name="Li S."/>
            <person name="Zhu J."/>
            <person name="Wang L."/>
            <person name="Liu H."/>
            <person name="Li P."/>
        </authorList>
    </citation>
    <scope>NUCLEOTIDE SEQUENCE [LARGE SCALE GENOMIC DNA]</scope>
    <source>
        <strain evidence="3">AG-1 IA</strain>
    </source>
</reference>
<evidence type="ECO:0000313" key="3">
    <source>
        <dbReference type="Proteomes" id="UP000011668"/>
    </source>
</evidence>
<protein>
    <submittedName>
        <fullName evidence="2">Uncharacterized protein</fullName>
    </submittedName>
</protein>
<keyword evidence="1" id="KW-0732">Signal</keyword>
<accession>L8WBX8</accession>
<keyword evidence="3" id="KW-1185">Reference proteome</keyword>
<evidence type="ECO:0000256" key="1">
    <source>
        <dbReference type="SAM" id="SignalP"/>
    </source>
</evidence>
<gene>
    <name evidence="2" type="ORF">AG1IA_10284</name>
</gene>
<sequence>MRVSIVLAALAAVASATSVSKRQIPDCATIGRFRQLDLQLYRQHLQRQ</sequence>
<dbReference type="HOGENOM" id="CLU_3160266_0_0_1"/>
<feature type="signal peptide" evidence="1">
    <location>
        <begin position="1"/>
        <end position="16"/>
    </location>
</feature>
<organism evidence="2 3">
    <name type="scientific">Thanatephorus cucumeris (strain AG1-IA)</name>
    <name type="common">Rice sheath blight fungus</name>
    <name type="synonym">Rhizoctonia solani</name>
    <dbReference type="NCBI Taxonomy" id="983506"/>
    <lineage>
        <taxon>Eukaryota</taxon>
        <taxon>Fungi</taxon>
        <taxon>Dikarya</taxon>
        <taxon>Basidiomycota</taxon>
        <taxon>Agaricomycotina</taxon>
        <taxon>Agaricomycetes</taxon>
        <taxon>Cantharellales</taxon>
        <taxon>Ceratobasidiaceae</taxon>
        <taxon>Rhizoctonia</taxon>
        <taxon>Rhizoctonia solani AG-1</taxon>
    </lineage>
</organism>
<comment type="caution">
    <text evidence="2">The sequence shown here is derived from an EMBL/GenBank/DDBJ whole genome shotgun (WGS) entry which is preliminary data.</text>
</comment>
<feature type="chain" id="PRO_5003997233" evidence="1">
    <location>
        <begin position="17"/>
        <end position="48"/>
    </location>
</feature>
<proteinExistence type="predicted"/>
<evidence type="ECO:0000313" key="2">
    <source>
        <dbReference type="EMBL" id="ELU35686.1"/>
    </source>
</evidence>
<name>L8WBX8_THACA</name>
<dbReference type="AlphaFoldDB" id="L8WBX8"/>
<dbReference type="EMBL" id="AFRT01005672">
    <property type="protein sequence ID" value="ELU35686.1"/>
    <property type="molecule type" value="Genomic_DNA"/>
</dbReference>
<dbReference type="Proteomes" id="UP000011668">
    <property type="component" value="Unassembled WGS sequence"/>
</dbReference>